<dbReference type="Proteomes" id="UP000179243">
    <property type="component" value="Unassembled WGS sequence"/>
</dbReference>
<dbReference type="GO" id="GO:0016853">
    <property type="term" value="F:isomerase activity"/>
    <property type="evidence" value="ECO:0007669"/>
    <property type="project" value="InterPro"/>
</dbReference>
<dbReference type="SUPFAM" id="SSF74650">
    <property type="entry name" value="Galactose mutarotase-like"/>
    <property type="match status" value="1"/>
</dbReference>
<comment type="caution">
    <text evidence="1">The sequence shown here is derived from an EMBL/GenBank/DDBJ whole genome shotgun (WGS) entry which is preliminary data.</text>
</comment>
<organism evidence="1 2">
    <name type="scientific">Candidatus Raymondbacteria bacterium RIFOXYD12_FULL_49_13</name>
    <dbReference type="NCBI Taxonomy" id="1817890"/>
    <lineage>
        <taxon>Bacteria</taxon>
        <taxon>Raymondiibacteriota</taxon>
    </lineage>
</organism>
<dbReference type="InterPro" id="IPR011013">
    <property type="entry name" value="Gal_mutarotase_sf_dom"/>
</dbReference>
<dbReference type="InterPro" id="IPR014718">
    <property type="entry name" value="GH-type_carb-bd"/>
</dbReference>
<dbReference type="GO" id="GO:0005975">
    <property type="term" value="P:carbohydrate metabolic process"/>
    <property type="evidence" value="ECO:0007669"/>
    <property type="project" value="InterPro"/>
</dbReference>
<sequence>MARYTVEKETKPGFDRLVDSVTKSAVFIKRLGCEVIGYDVFDPQRGKTIPMLWNNNNDTPVSESAWKNHATVLFPHVGAVHNNASVLGAQKITTPGGHGFARKSVFQLAKVSESDCASATYLLQANDETLKYFPFRFKLEITYCLKDSRLSATFTVTNKDTQDIYYQFGWHPGFSTDMGLGGKKSDWQILLPKGKYLEYIVADAEDSYMTGEAKPVSLDGPIAWNEKSLNKTIVFEVTDTVNRRCRIFNPKLNIGVEAVYYDFPHLGLWAGVNQPFICIEPWQGMDDRLEQEPWDKKIGMLKVAPGVVIRKTAEIIPILS</sequence>
<dbReference type="GO" id="GO:0030246">
    <property type="term" value="F:carbohydrate binding"/>
    <property type="evidence" value="ECO:0007669"/>
    <property type="project" value="InterPro"/>
</dbReference>
<dbReference type="Pfam" id="PF01263">
    <property type="entry name" value="Aldose_epim"/>
    <property type="match status" value="1"/>
</dbReference>
<evidence type="ECO:0000313" key="1">
    <source>
        <dbReference type="EMBL" id="OGK00739.1"/>
    </source>
</evidence>
<dbReference type="Gene3D" id="2.70.98.10">
    <property type="match status" value="1"/>
</dbReference>
<evidence type="ECO:0000313" key="2">
    <source>
        <dbReference type="Proteomes" id="UP000179243"/>
    </source>
</evidence>
<evidence type="ECO:0008006" key="3">
    <source>
        <dbReference type="Google" id="ProtNLM"/>
    </source>
</evidence>
<reference evidence="1 2" key="1">
    <citation type="journal article" date="2016" name="Nat. Commun.">
        <title>Thousands of microbial genomes shed light on interconnected biogeochemical processes in an aquifer system.</title>
        <authorList>
            <person name="Anantharaman K."/>
            <person name="Brown C.T."/>
            <person name="Hug L.A."/>
            <person name="Sharon I."/>
            <person name="Castelle C.J."/>
            <person name="Probst A.J."/>
            <person name="Thomas B.C."/>
            <person name="Singh A."/>
            <person name="Wilkins M.J."/>
            <person name="Karaoz U."/>
            <person name="Brodie E.L."/>
            <person name="Williams K.H."/>
            <person name="Hubbard S.S."/>
            <person name="Banfield J.F."/>
        </authorList>
    </citation>
    <scope>NUCLEOTIDE SEQUENCE [LARGE SCALE GENOMIC DNA]</scope>
</reference>
<protein>
    <recommendedName>
        <fullName evidence="3">Aldose epimerase</fullName>
    </recommendedName>
</protein>
<name>A0A1F7F252_UNCRA</name>
<dbReference type="InterPro" id="IPR008183">
    <property type="entry name" value="Aldose_1/G6P_1-epimerase"/>
</dbReference>
<accession>A0A1F7F252</accession>
<gene>
    <name evidence="1" type="ORF">A2519_19925</name>
</gene>
<proteinExistence type="predicted"/>
<dbReference type="AlphaFoldDB" id="A0A1F7F252"/>
<dbReference type="EMBL" id="MFYX01000141">
    <property type="protein sequence ID" value="OGK00739.1"/>
    <property type="molecule type" value="Genomic_DNA"/>
</dbReference>